<comment type="caution">
    <text evidence="4">The sequence shown here is derived from an EMBL/GenBank/DDBJ whole genome shotgun (WGS) entry which is preliminary data.</text>
</comment>
<protein>
    <submittedName>
        <fullName evidence="4">SDR family oxidoreductase</fullName>
    </submittedName>
</protein>
<name>A0ABW2BU45_9PSEU</name>
<accession>A0ABW2BU45</accession>
<organism evidence="4 5">
    <name type="scientific">Haloechinothrix salitolerans</name>
    <dbReference type="NCBI Taxonomy" id="926830"/>
    <lineage>
        <taxon>Bacteria</taxon>
        <taxon>Bacillati</taxon>
        <taxon>Actinomycetota</taxon>
        <taxon>Actinomycetes</taxon>
        <taxon>Pseudonocardiales</taxon>
        <taxon>Pseudonocardiaceae</taxon>
        <taxon>Haloechinothrix</taxon>
    </lineage>
</organism>
<dbReference type="Gene3D" id="3.40.50.720">
    <property type="entry name" value="NAD(P)-binding Rossmann-like Domain"/>
    <property type="match status" value="1"/>
</dbReference>
<sequence length="253" mass="27288">MDTVLVTGGTGKLGKHVVSALKANGAATRAMTRDRFPLRGRVSGDLSTGRGVMEAVRGVDTIVHCATHPRFNKVDVEGTKWLLKAAHGFGVKHIVYVSIVGIDDHPFPYYQAKRRTERLIEESGIPYTILRATQFQELVVAVAHALTKGPIVPIPKDFRVQPVDIDAVAARLAELAAGEPAGRVRDIGGPQAVSLAYAVDAYASVVDRTRRQVQIPVPGKVGAAFRAGMNLLGEDGEEVGESFSHHLVWRVET</sequence>
<keyword evidence="2" id="KW-0604">Photosystem II</keyword>
<dbReference type="PANTHER" id="PTHR47128:SF2">
    <property type="entry name" value="PROTEIN HIGH CHLOROPHYLL FLUORESCENCE PHENOTYPE 244, CHLOROPLASTIC"/>
    <property type="match status" value="1"/>
</dbReference>
<dbReference type="InterPro" id="IPR044256">
    <property type="entry name" value="HCF244-like"/>
</dbReference>
<dbReference type="EMBL" id="JBHSXX010000001">
    <property type="protein sequence ID" value="MFC6866094.1"/>
    <property type="molecule type" value="Genomic_DNA"/>
</dbReference>
<dbReference type="InterPro" id="IPR016040">
    <property type="entry name" value="NAD(P)-bd_dom"/>
</dbReference>
<dbReference type="Pfam" id="PF13460">
    <property type="entry name" value="NAD_binding_10"/>
    <property type="match status" value="1"/>
</dbReference>
<evidence type="ECO:0000256" key="1">
    <source>
        <dbReference type="ARBA" id="ARBA00022531"/>
    </source>
</evidence>
<dbReference type="SUPFAM" id="SSF51735">
    <property type="entry name" value="NAD(P)-binding Rossmann-fold domains"/>
    <property type="match status" value="1"/>
</dbReference>
<dbReference type="Proteomes" id="UP001596337">
    <property type="component" value="Unassembled WGS sequence"/>
</dbReference>
<dbReference type="RefSeq" id="WP_345407035.1">
    <property type="nucleotide sequence ID" value="NZ_BAABLA010000123.1"/>
</dbReference>
<dbReference type="InterPro" id="IPR036291">
    <property type="entry name" value="NAD(P)-bd_dom_sf"/>
</dbReference>
<evidence type="ECO:0000313" key="4">
    <source>
        <dbReference type="EMBL" id="MFC6866094.1"/>
    </source>
</evidence>
<gene>
    <name evidence="4" type="ORF">ACFQGD_02945</name>
</gene>
<feature type="domain" description="NAD(P)-binding" evidence="3">
    <location>
        <begin position="8"/>
        <end position="136"/>
    </location>
</feature>
<dbReference type="PANTHER" id="PTHR47128">
    <property type="match status" value="1"/>
</dbReference>
<reference evidence="5" key="1">
    <citation type="journal article" date="2019" name="Int. J. Syst. Evol. Microbiol.">
        <title>The Global Catalogue of Microorganisms (GCM) 10K type strain sequencing project: providing services to taxonomists for standard genome sequencing and annotation.</title>
        <authorList>
            <consortium name="The Broad Institute Genomics Platform"/>
            <consortium name="The Broad Institute Genome Sequencing Center for Infectious Disease"/>
            <person name="Wu L."/>
            <person name="Ma J."/>
        </authorList>
    </citation>
    <scope>NUCLEOTIDE SEQUENCE [LARGE SCALE GENOMIC DNA]</scope>
    <source>
        <strain evidence="5">KCTC 32255</strain>
    </source>
</reference>
<keyword evidence="1" id="KW-0602">Photosynthesis</keyword>
<evidence type="ECO:0000313" key="5">
    <source>
        <dbReference type="Proteomes" id="UP001596337"/>
    </source>
</evidence>
<proteinExistence type="predicted"/>
<evidence type="ECO:0000259" key="3">
    <source>
        <dbReference type="Pfam" id="PF13460"/>
    </source>
</evidence>
<evidence type="ECO:0000256" key="2">
    <source>
        <dbReference type="ARBA" id="ARBA00023276"/>
    </source>
</evidence>
<keyword evidence="5" id="KW-1185">Reference proteome</keyword>